<proteinExistence type="predicted"/>
<keyword evidence="4" id="KW-1185">Reference proteome</keyword>
<name>A0ABU2BZN6_9ACTN</name>
<gene>
    <name evidence="3" type="ORF">J2S63_003419</name>
</gene>
<evidence type="ECO:0000259" key="2">
    <source>
        <dbReference type="Pfam" id="PF12697"/>
    </source>
</evidence>
<evidence type="ECO:0000313" key="4">
    <source>
        <dbReference type="Proteomes" id="UP001183648"/>
    </source>
</evidence>
<dbReference type="InterPro" id="IPR029058">
    <property type="entry name" value="AB_hydrolase_fold"/>
</dbReference>
<dbReference type="SUPFAM" id="SSF53474">
    <property type="entry name" value="alpha/beta-Hydrolases"/>
    <property type="match status" value="1"/>
</dbReference>
<protein>
    <submittedName>
        <fullName evidence="3">Pimeloyl-ACP methyl ester carboxylesterase</fullName>
    </submittedName>
</protein>
<dbReference type="PANTHER" id="PTHR43433">
    <property type="entry name" value="HYDROLASE, ALPHA/BETA FOLD FAMILY PROTEIN"/>
    <property type="match status" value="1"/>
</dbReference>
<accession>A0ABU2BZN6</accession>
<dbReference type="PANTHER" id="PTHR43433:SF5">
    <property type="entry name" value="AB HYDROLASE-1 DOMAIN-CONTAINING PROTEIN"/>
    <property type="match status" value="1"/>
</dbReference>
<evidence type="ECO:0000256" key="1">
    <source>
        <dbReference type="SAM" id="MobiDB-lite"/>
    </source>
</evidence>
<sequence length="375" mass="41142">MPSTRQVARLVGTVAGVGATGYLADQTLGRRQRRRARREDPDGLGSLRGEVHQVLTDDGIRLHAEVDEVSPYSTGQAARRRTDATVVLVHGFAMTQDCWHYQRAALRGRRRIVLYDQRSHGRSERSPDGHATIEQLGRDLFAVLTQLTGDEPVVLVGHSMGGMSIVALAEEHPELFGDKVVGTALVSTTAGSLHTHRMLSRWIPDALGRRVVERGLVMASQRERLLELVRKRGSAVAFAVIREFAFGDGAVPAAWVEFLDREIAEVPLNVLVEFIPQFDSLDKFHVVEAFAQVPTWIMCGTKDKLTSISHARKLHSRIPGSRLVELRGGGHMSLFEFKDRVNRELDDLLLAADQHVHAAEAAALGPGRATSGGAS</sequence>
<feature type="domain" description="AB hydrolase-1" evidence="2">
    <location>
        <begin position="86"/>
        <end position="342"/>
    </location>
</feature>
<evidence type="ECO:0000313" key="3">
    <source>
        <dbReference type="EMBL" id="MDR7363866.1"/>
    </source>
</evidence>
<dbReference type="EMBL" id="JAVDYG010000001">
    <property type="protein sequence ID" value="MDR7363866.1"/>
    <property type="molecule type" value="Genomic_DNA"/>
</dbReference>
<dbReference type="RefSeq" id="WP_310304756.1">
    <property type="nucleotide sequence ID" value="NZ_BAAAPS010000005.1"/>
</dbReference>
<comment type="caution">
    <text evidence="3">The sequence shown here is derived from an EMBL/GenBank/DDBJ whole genome shotgun (WGS) entry which is preliminary data.</text>
</comment>
<dbReference type="Gene3D" id="3.40.50.1820">
    <property type="entry name" value="alpha/beta hydrolase"/>
    <property type="match status" value="1"/>
</dbReference>
<reference evidence="3 4" key="1">
    <citation type="submission" date="2023-07" db="EMBL/GenBank/DDBJ databases">
        <title>Sequencing the genomes of 1000 actinobacteria strains.</title>
        <authorList>
            <person name="Klenk H.-P."/>
        </authorList>
    </citation>
    <scope>NUCLEOTIDE SEQUENCE [LARGE SCALE GENOMIC DNA]</scope>
    <source>
        <strain evidence="3 4">DSM 19426</strain>
    </source>
</reference>
<dbReference type="InterPro" id="IPR050471">
    <property type="entry name" value="AB_hydrolase"/>
</dbReference>
<organism evidence="3 4">
    <name type="scientific">Nocardioides marmoribigeumensis</name>
    <dbReference type="NCBI Taxonomy" id="433649"/>
    <lineage>
        <taxon>Bacteria</taxon>
        <taxon>Bacillati</taxon>
        <taxon>Actinomycetota</taxon>
        <taxon>Actinomycetes</taxon>
        <taxon>Propionibacteriales</taxon>
        <taxon>Nocardioidaceae</taxon>
        <taxon>Nocardioides</taxon>
    </lineage>
</organism>
<dbReference type="Proteomes" id="UP001183648">
    <property type="component" value="Unassembled WGS sequence"/>
</dbReference>
<dbReference type="Pfam" id="PF12697">
    <property type="entry name" value="Abhydrolase_6"/>
    <property type="match status" value="1"/>
</dbReference>
<feature type="region of interest" description="Disordered" evidence="1">
    <location>
        <begin position="28"/>
        <end position="47"/>
    </location>
</feature>
<dbReference type="InterPro" id="IPR000073">
    <property type="entry name" value="AB_hydrolase_1"/>
</dbReference>